<name>A0A158JL07_9BURK</name>
<feature type="transmembrane region" description="Helical" evidence="7">
    <location>
        <begin position="109"/>
        <end position="127"/>
    </location>
</feature>
<feature type="transmembrane region" description="Helical" evidence="7">
    <location>
        <begin position="50"/>
        <end position="71"/>
    </location>
</feature>
<feature type="transmembrane region" description="Helical" evidence="7">
    <location>
        <begin position="12"/>
        <end position="30"/>
    </location>
</feature>
<dbReference type="PANTHER" id="PTHR33452">
    <property type="entry name" value="OXIDOREDUCTASE CATD-RELATED"/>
    <property type="match status" value="1"/>
</dbReference>
<evidence type="ECO:0000313" key="8">
    <source>
        <dbReference type="EMBL" id="SAL69478.1"/>
    </source>
</evidence>
<keyword evidence="9" id="KW-1185">Reference proteome</keyword>
<dbReference type="AlphaFoldDB" id="A0A158JL07"/>
<evidence type="ECO:0000256" key="7">
    <source>
        <dbReference type="SAM" id="Phobius"/>
    </source>
</evidence>
<evidence type="ECO:0000313" key="9">
    <source>
        <dbReference type="Proteomes" id="UP000054925"/>
    </source>
</evidence>
<dbReference type="OrthoDB" id="9792760at2"/>
<evidence type="ECO:0000256" key="4">
    <source>
        <dbReference type="ARBA" id="ARBA00022692"/>
    </source>
</evidence>
<sequence length="137" mass="15083">MRYLSLDQRKDALILLARVLLMALFVYFGWQKLTGFSGTVAYMTSTGAPAPTLSAIIAVVMEFAVGIAIVVGFYTRPLALLLALYTLGTALIGHHFWTMTGMEQYANMINFYKNISIMGGLLLLSVTGPGKYSFDRK</sequence>
<dbReference type="Pfam" id="PF07681">
    <property type="entry name" value="DoxX"/>
    <property type="match status" value="1"/>
</dbReference>
<dbReference type="GO" id="GO:0005886">
    <property type="term" value="C:plasma membrane"/>
    <property type="evidence" value="ECO:0007669"/>
    <property type="project" value="UniProtKB-SubCell"/>
</dbReference>
<evidence type="ECO:0000256" key="2">
    <source>
        <dbReference type="ARBA" id="ARBA00006679"/>
    </source>
</evidence>
<dbReference type="RefSeq" id="WP_087657878.1">
    <property type="nucleotide sequence ID" value="NZ_FCOL02000023.1"/>
</dbReference>
<keyword evidence="4 7" id="KW-0812">Transmembrane</keyword>
<comment type="caution">
    <text evidence="8">The sequence shown here is derived from an EMBL/GenBank/DDBJ whole genome shotgun (WGS) entry which is preliminary data.</text>
</comment>
<keyword evidence="5 7" id="KW-1133">Transmembrane helix</keyword>
<evidence type="ECO:0000256" key="3">
    <source>
        <dbReference type="ARBA" id="ARBA00022475"/>
    </source>
</evidence>
<reference evidence="8" key="1">
    <citation type="submission" date="2016-01" db="EMBL/GenBank/DDBJ databases">
        <authorList>
            <person name="Peeters C."/>
        </authorList>
    </citation>
    <scope>NUCLEOTIDE SEQUENCE [LARGE SCALE GENOMIC DNA]</scope>
    <source>
        <strain evidence="8">LMG 22937</strain>
    </source>
</reference>
<protein>
    <submittedName>
        <fullName evidence="8">DoxX family protein</fullName>
    </submittedName>
</protein>
<evidence type="ECO:0000256" key="1">
    <source>
        <dbReference type="ARBA" id="ARBA00004651"/>
    </source>
</evidence>
<proteinExistence type="inferred from homology"/>
<keyword evidence="6 7" id="KW-0472">Membrane</keyword>
<organism evidence="8 9">
    <name type="scientific">Caballeronia terrestris</name>
    <dbReference type="NCBI Taxonomy" id="1226301"/>
    <lineage>
        <taxon>Bacteria</taxon>
        <taxon>Pseudomonadati</taxon>
        <taxon>Pseudomonadota</taxon>
        <taxon>Betaproteobacteria</taxon>
        <taxon>Burkholderiales</taxon>
        <taxon>Burkholderiaceae</taxon>
        <taxon>Caballeronia</taxon>
    </lineage>
</organism>
<gene>
    <name evidence="8" type="ORF">AWB67_03945</name>
</gene>
<dbReference type="PANTHER" id="PTHR33452:SF1">
    <property type="entry name" value="INNER MEMBRANE PROTEIN YPHA-RELATED"/>
    <property type="match status" value="1"/>
</dbReference>
<comment type="subcellular location">
    <subcellularLocation>
        <location evidence="1">Cell membrane</location>
        <topology evidence="1">Multi-pass membrane protein</topology>
    </subcellularLocation>
</comment>
<comment type="similarity">
    <text evidence="2">Belongs to the DoxX family.</text>
</comment>
<keyword evidence="3" id="KW-1003">Cell membrane</keyword>
<dbReference type="InterPro" id="IPR032808">
    <property type="entry name" value="DoxX"/>
</dbReference>
<dbReference type="InterPro" id="IPR051907">
    <property type="entry name" value="DoxX-like_oxidoreductase"/>
</dbReference>
<accession>A0A158JL07</accession>
<dbReference type="Proteomes" id="UP000054925">
    <property type="component" value="Unassembled WGS sequence"/>
</dbReference>
<feature type="transmembrane region" description="Helical" evidence="7">
    <location>
        <begin position="78"/>
        <end position="97"/>
    </location>
</feature>
<evidence type="ECO:0000256" key="6">
    <source>
        <dbReference type="ARBA" id="ARBA00023136"/>
    </source>
</evidence>
<dbReference type="EMBL" id="FCOL02000023">
    <property type="protein sequence ID" value="SAL69478.1"/>
    <property type="molecule type" value="Genomic_DNA"/>
</dbReference>
<evidence type="ECO:0000256" key="5">
    <source>
        <dbReference type="ARBA" id="ARBA00022989"/>
    </source>
</evidence>